<evidence type="ECO:0008006" key="3">
    <source>
        <dbReference type="Google" id="ProtNLM"/>
    </source>
</evidence>
<dbReference type="AlphaFoldDB" id="A0A917HVJ7"/>
<dbReference type="Proteomes" id="UP000660862">
    <property type="component" value="Unassembled WGS sequence"/>
</dbReference>
<name>A0A917HVJ7_9SPHI</name>
<organism evidence="1 2">
    <name type="scientific">Parapedobacter pyrenivorans</name>
    <dbReference type="NCBI Taxonomy" id="1305674"/>
    <lineage>
        <taxon>Bacteria</taxon>
        <taxon>Pseudomonadati</taxon>
        <taxon>Bacteroidota</taxon>
        <taxon>Sphingobacteriia</taxon>
        <taxon>Sphingobacteriales</taxon>
        <taxon>Sphingobacteriaceae</taxon>
        <taxon>Parapedobacter</taxon>
    </lineage>
</organism>
<reference evidence="1" key="2">
    <citation type="submission" date="2020-09" db="EMBL/GenBank/DDBJ databases">
        <authorList>
            <person name="Sun Q."/>
            <person name="Zhou Y."/>
        </authorList>
    </citation>
    <scope>NUCLEOTIDE SEQUENCE</scope>
    <source>
        <strain evidence="1">CGMCC 1.12195</strain>
    </source>
</reference>
<protein>
    <recommendedName>
        <fullName evidence="3">Lauroyl/myristoyl acyltransferase</fullName>
    </recommendedName>
</protein>
<evidence type="ECO:0000313" key="1">
    <source>
        <dbReference type="EMBL" id="GGG89832.1"/>
    </source>
</evidence>
<comment type="caution">
    <text evidence="1">The sequence shown here is derived from an EMBL/GenBank/DDBJ whole genome shotgun (WGS) entry which is preliminary data.</text>
</comment>
<proteinExistence type="predicted"/>
<sequence>MMNNRPITKAEPLQRIPEWAADSLAWRSFAFYSANMRYLMPNVPVAFHAASFEETQLLRAENADSLLAARRLGEMPAPLSWRGGVPFPAIVATFHTGPYPLVCGWLMQHRIPFALLLSADVLQRQELRYRQLYRQITGVAPDEKSFVCIDASDPRSLFRMRTVFNQGMVLVAYLDGNTGVPLPRGTAPRLVLDFMGRPMAAKVGVAFIAHLTGVPVYPLACYRAGNGVRWLEGAKVEAAKGEVREAYVKRCMATSYGVLEALLLARAPQWEGWLYVHHDLLLDPPSQTKLPTGLQPEAINEFMPFQIREHYFVLHTPTFATYRIPRRLHDELKRHADIFFCI</sequence>
<evidence type="ECO:0000313" key="2">
    <source>
        <dbReference type="Proteomes" id="UP000660862"/>
    </source>
</evidence>
<dbReference type="RefSeq" id="WP_188506398.1">
    <property type="nucleotide sequence ID" value="NZ_BMER01000002.1"/>
</dbReference>
<gene>
    <name evidence="1" type="ORF">GCM10007415_25140</name>
</gene>
<reference evidence="1" key="1">
    <citation type="journal article" date="2014" name="Int. J. Syst. Evol. Microbiol.">
        <title>Complete genome sequence of Corynebacterium casei LMG S-19264T (=DSM 44701T), isolated from a smear-ripened cheese.</title>
        <authorList>
            <consortium name="US DOE Joint Genome Institute (JGI-PGF)"/>
            <person name="Walter F."/>
            <person name="Albersmeier A."/>
            <person name="Kalinowski J."/>
            <person name="Ruckert C."/>
        </authorList>
    </citation>
    <scope>NUCLEOTIDE SEQUENCE</scope>
    <source>
        <strain evidence="1">CGMCC 1.12195</strain>
    </source>
</reference>
<accession>A0A917HVJ7</accession>
<keyword evidence="2" id="KW-1185">Reference proteome</keyword>
<dbReference type="EMBL" id="BMER01000002">
    <property type="protein sequence ID" value="GGG89832.1"/>
    <property type="molecule type" value="Genomic_DNA"/>
</dbReference>